<dbReference type="Proteomes" id="UP001151287">
    <property type="component" value="Unassembled WGS sequence"/>
</dbReference>
<keyword evidence="2" id="KW-0929">Antimicrobial</keyword>
<dbReference type="InterPro" id="IPR010851">
    <property type="entry name" value="DEFL"/>
</dbReference>
<keyword evidence="3" id="KW-0295">Fungicide</keyword>
<evidence type="ECO:0000256" key="2">
    <source>
        <dbReference type="ARBA" id="ARBA00022529"/>
    </source>
</evidence>
<organism evidence="6 7">
    <name type="scientific">Rhynchospora breviuscula</name>
    <dbReference type="NCBI Taxonomy" id="2022672"/>
    <lineage>
        <taxon>Eukaryota</taxon>
        <taxon>Viridiplantae</taxon>
        <taxon>Streptophyta</taxon>
        <taxon>Embryophyta</taxon>
        <taxon>Tracheophyta</taxon>
        <taxon>Spermatophyta</taxon>
        <taxon>Magnoliopsida</taxon>
        <taxon>Liliopsida</taxon>
        <taxon>Poales</taxon>
        <taxon>Cyperaceae</taxon>
        <taxon>Cyperoideae</taxon>
        <taxon>Rhynchosporeae</taxon>
        <taxon>Rhynchospora</taxon>
    </lineage>
</organism>
<accession>A0A9Q0HW21</accession>
<dbReference type="EMBL" id="JAMQYH010000001">
    <property type="protein sequence ID" value="KAJ1700634.1"/>
    <property type="molecule type" value="Genomic_DNA"/>
</dbReference>
<dbReference type="GO" id="GO:0031640">
    <property type="term" value="P:killing of cells of another organism"/>
    <property type="evidence" value="ECO:0007669"/>
    <property type="project" value="UniProtKB-KW"/>
</dbReference>
<evidence type="ECO:0000256" key="1">
    <source>
        <dbReference type="ARBA" id="ARBA00006722"/>
    </source>
</evidence>
<dbReference type="PANTHER" id="PTHR33830">
    <property type="entry name" value="DEFENSIN-LIKE PROTEIN 184-RELATED"/>
    <property type="match status" value="1"/>
</dbReference>
<comment type="caution">
    <text evidence="6">The sequence shown here is derived from an EMBL/GenBank/DDBJ whole genome shotgun (WGS) entry which is preliminary data.</text>
</comment>
<protein>
    <submittedName>
        <fullName evidence="6">Uncharacterized protein</fullName>
    </submittedName>
</protein>
<keyword evidence="7" id="KW-1185">Reference proteome</keyword>
<evidence type="ECO:0000256" key="3">
    <source>
        <dbReference type="ARBA" id="ARBA00022577"/>
    </source>
</evidence>
<feature type="chain" id="PRO_5040385701" evidence="5">
    <location>
        <begin position="18"/>
        <end position="81"/>
    </location>
</feature>
<name>A0A9Q0HW21_9POAL</name>
<keyword evidence="5" id="KW-0732">Signal</keyword>
<evidence type="ECO:0000313" key="7">
    <source>
        <dbReference type="Proteomes" id="UP001151287"/>
    </source>
</evidence>
<sequence length="81" mass="8937">MAKLSYVLVFALLTVASVEIMMSKASIETATRRCQTTLSQNGCDLSKCRRQCSQSYNNGYGECIEGKSQVYGCVCNYDCGR</sequence>
<comment type="similarity">
    <text evidence="1">Belongs to the DEFL family.</text>
</comment>
<proteinExistence type="inferred from homology"/>
<gene>
    <name evidence="6" type="ORF">LUZ63_000413</name>
</gene>
<reference evidence="6" key="1">
    <citation type="journal article" date="2022" name="Cell">
        <title>Repeat-based holocentromeres influence genome architecture and karyotype evolution.</title>
        <authorList>
            <person name="Hofstatter P.G."/>
            <person name="Thangavel G."/>
            <person name="Lux T."/>
            <person name="Neumann P."/>
            <person name="Vondrak T."/>
            <person name="Novak P."/>
            <person name="Zhang M."/>
            <person name="Costa L."/>
            <person name="Castellani M."/>
            <person name="Scott A."/>
            <person name="Toegelov H."/>
            <person name="Fuchs J."/>
            <person name="Mata-Sucre Y."/>
            <person name="Dias Y."/>
            <person name="Vanzela A.L.L."/>
            <person name="Huettel B."/>
            <person name="Almeida C.C.S."/>
            <person name="Simkova H."/>
            <person name="Souza G."/>
            <person name="Pedrosa-Harand A."/>
            <person name="Macas J."/>
            <person name="Mayer K.F.X."/>
            <person name="Houben A."/>
            <person name="Marques A."/>
        </authorList>
    </citation>
    <scope>NUCLEOTIDE SEQUENCE</scope>
    <source>
        <strain evidence="6">RhyBre1mFocal</strain>
    </source>
</reference>
<evidence type="ECO:0000256" key="4">
    <source>
        <dbReference type="ARBA" id="ARBA00022821"/>
    </source>
</evidence>
<keyword evidence="4" id="KW-0611">Plant defense</keyword>
<dbReference type="OrthoDB" id="1869961at2759"/>
<dbReference type="AlphaFoldDB" id="A0A9Q0HW21"/>
<dbReference type="GO" id="GO:0050832">
    <property type="term" value="P:defense response to fungus"/>
    <property type="evidence" value="ECO:0007669"/>
    <property type="project" value="UniProtKB-KW"/>
</dbReference>
<dbReference type="PANTHER" id="PTHR33830:SF3">
    <property type="entry name" value="DEFENSIN-LIKE PROTEIN 127-RELATED"/>
    <property type="match status" value="1"/>
</dbReference>
<dbReference type="Pfam" id="PF07333">
    <property type="entry name" value="SLR1-BP"/>
    <property type="match status" value="1"/>
</dbReference>
<evidence type="ECO:0000313" key="6">
    <source>
        <dbReference type="EMBL" id="KAJ1700634.1"/>
    </source>
</evidence>
<feature type="signal peptide" evidence="5">
    <location>
        <begin position="1"/>
        <end position="17"/>
    </location>
</feature>
<evidence type="ECO:0000256" key="5">
    <source>
        <dbReference type="SAM" id="SignalP"/>
    </source>
</evidence>